<evidence type="ECO:0000256" key="12">
    <source>
        <dbReference type="PIRSR" id="PIRSR000239-1"/>
    </source>
</evidence>
<dbReference type="Proteomes" id="UP000066480">
    <property type="component" value="Chromosome"/>
</dbReference>
<evidence type="ECO:0000256" key="10">
    <source>
        <dbReference type="ARBA" id="ARBA00082991"/>
    </source>
</evidence>
<comment type="similarity">
    <text evidence="6">Belongs to the peroxiredoxin family. AhpE subfamily.</text>
</comment>
<keyword evidence="2" id="KW-0560">Oxidoreductase</keyword>
<dbReference type="EMBL" id="CP011112">
    <property type="protein sequence ID" value="AKU16619.1"/>
    <property type="molecule type" value="Genomic_DNA"/>
</dbReference>
<dbReference type="PROSITE" id="PS51352">
    <property type="entry name" value="THIOREDOXIN_2"/>
    <property type="match status" value="1"/>
</dbReference>
<gene>
    <name evidence="14" type="ORF">VV02_13355</name>
</gene>
<dbReference type="KEGG" id="lmoi:VV02_13355"/>
<accession>A0A0K1JIR7</accession>
<dbReference type="InterPro" id="IPR013766">
    <property type="entry name" value="Thioredoxin_domain"/>
</dbReference>
<evidence type="ECO:0000259" key="13">
    <source>
        <dbReference type="PROSITE" id="PS51352"/>
    </source>
</evidence>
<dbReference type="STRING" id="571913.VV02_13355"/>
<feature type="domain" description="Thioredoxin" evidence="13">
    <location>
        <begin position="3"/>
        <end position="154"/>
    </location>
</feature>
<evidence type="ECO:0000256" key="11">
    <source>
        <dbReference type="ARBA" id="ARBA00083736"/>
    </source>
</evidence>
<feature type="active site" description="Cysteine sulfenic acid (-SOH) intermediate; for peroxidase activity" evidence="12">
    <location>
        <position position="46"/>
    </location>
</feature>
<dbReference type="GO" id="GO:0045454">
    <property type="term" value="P:cell redox homeostasis"/>
    <property type="evidence" value="ECO:0007669"/>
    <property type="project" value="TreeGrafter"/>
</dbReference>
<dbReference type="GO" id="GO:0042744">
    <property type="term" value="P:hydrogen peroxide catabolic process"/>
    <property type="evidence" value="ECO:0007669"/>
    <property type="project" value="TreeGrafter"/>
</dbReference>
<comment type="function">
    <text evidence="5">Thiol-specific peroxidase that catalyzes the reduction of hydrogen peroxide and organic hydroperoxides to water and alcohols, respectively. Plays a role in cell protection against oxidative stress by detoxifying peroxides. May represent an important antioxidant defense against cytotoxic peroxides, especially peroxynitrite, which can be formed by activated macrophages during infection.</text>
</comment>
<dbReference type="CDD" id="cd03018">
    <property type="entry name" value="PRX_AhpE_like"/>
    <property type="match status" value="1"/>
</dbReference>
<dbReference type="InterPro" id="IPR036249">
    <property type="entry name" value="Thioredoxin-like_sf"/>
</dbReference>
<comment type="catalytic activity">
    <reaction evidence="4">
        <text>[mycoredoxin]-L-dithiol + a hydroperoxide = [mycoredoxin]-L-disulfide + an alcohol + H2O</text>
        <dbReference type="Rhea" id="RHEA:62640"/>
        <dbReference type="Rhea" id="RHEA-COMP:16137"/>
        <dbReference type="Rhea" id="RHEA-COMP:16138"/>
        <dbReference type="ChEBI" id="CHEBI:15377"/>
        <dbReference type="ChEBI" id="CHEBI:29950"/>
        <dbReference type="ChEBI" id="CHEBI:30879"/>
        <dbReference type="ChEBI" id="CHEBI:35924"/>
        <dbReference type="ChEBI" id="CHEBI:50058"/>
        <dbReference type="EC" id="1.11.1.29"/>
    </reaction>
</comment>
<evidence type="ECO:0000313" key="15">
    <source>
        <dbReference type="Proteomes" id="UP000066480"/>
    </source>
</evidence>
<dbReference type="GO" id="GO:0033554">
    <property type="term" value="P:cellular response to stress"/>
    <property type="evidence" value="ECO:0007669"/>
    <property type="project" value="TreeGrafter"/>
</dbReference>
<evidence type="ECO:0000256" key="4">
    <source>
        <dbReference type="ARBA" id="ARBA00052774"/>
    </source>
</evidence>
<keyword evidence="15" id="KW-1185">Reference proteome</keyword>
<evidence type="ECO:0000256" key="5">
    <source>
        <dbReference type="ARBA" id="ARBA00056930"/>
    </source>
</evidence>
<evidence type="ECO:0000256" key="6">
    <source>
        <dbReference type="ARBA" id="ARBA00060973"/>
    </source>
</evidence>
<dbReference type="PANTHER" id="PTHR10681">
    <property type="entry name" value="THIOREDOXIN PEROXIDASE"/>
    <property type="match status" value="1"/>
</dbReference>
<dbReference type="GO" id="GO:0008379">
    <property type="term" value="F:thioredoxin peroxidase activity"/>
    <property type="evidence" value="ECO:0007669"/>
    <property type="project" value="TreeGrafter"/>
</dbReference>
<dbReference type="Gene3D" id="3.40.30.10">
    <property type="entry name" value="Glutaredoxin"/>
    <property type="match status" value="1"/>
</dbReference>
<dbReference type="FunFam" id="3.40.30.10:FF:000118">
    <property type="entry name" value="Peroxiredoxin AhpE"/>
    <property type="match status" value="1"/>
</dbReference>
<evidence type="ECO:0000256" key="1">
    <source>
        <dbReference type="ARBA" id="ARBA00009796"/>
    </source>
</evidence>
<reference evidence="14 15" key="1">
    <citation type="submission" date="2015-03" db="EMBL/GenBank/DDBJ databases">
        <title>Luteipulveratus halotolerans sp. nov., a novel actinobacterium (Dermacoccaceae) from Sarawak, Malaysia.</title>
        <authorList>
            <person name="Juboi H."/>
            <person name="Basik A."/>
            <person name="Shamsul S.S."/>
            <person name="Arnold P."/>
            <person name="Schmitt E.K."/>
            <person name="Sanglier J.-J."/>
            <person name="Yeo T."/>
        </authorList>
    </citation>
    <scope>NUCLEOTIDE SEQUENCE [LARGE SCALE GENOMIC DNA]</scope>
    <source>
        <strain evidence="14 15">MN07-A0370</strain>
    </source>
</reference>
<sequence length="154" mass="16922">MRPETGARAPAFSLKDQFGQDTTLASLTQERAVLLVFYPFAFSRICTGELAAIRDDLPHFDNERVQTVGVSCDPMFTLKAWADAEGFDFPLLSDFWPHGVAARAYGVFDEQSGMAVRGTFLVDRDGVVRWALVNGPGEARDFGGFHEALATLDT</sequence>
<comment type="similarity">
    <text evidence="1">Belongs to the peroxiredoxin family. AhpC/Prx1 subfamily.</text>
</comment>
<comment type="subunit">
    <text evidence="7">Homodimer. Forms both dimers and octamers; a tightly-associated dimer and a ring-like octamer.</text>
</comment>
<organism evidence="14 15">
    <name type="scientific">Luteipulveratus mongoliensis</name>
    <dbReference type="NCBI Taxonomy" id="571913"/>
    <lineage>
        <taxon>Bacteria</taxon>
        <taxon>Bacillati</taxon>
        <taxon>Actinomycetota</taxon>
        <taxon>Actinomycetes</taxon>
        <taxon>Micrococcales</taxon>
        <taxon>Dermacoccaceae</taxon>
        <taxon>Luteipulveratus</taxon>
    </lineage>
</organism>
<protein>
    <recommendedName>
        <fullName evidence="9">Alkyl hydroperoxide reductase E</fullName>
        <ecNumber evidence="8">1.11.1.29</ecNumber>
    </recommendedName>
    <alternativeName>
        <fullName evidence="10">Mycoredoxin-dependent peroxiredoxin</fullName>
    </alternativeName>
    <alternativeName>
        <fullName evidence="11">Peroxiredoxin AhpE</fullName>
    </alternativeName>
    <alternativeName>
        <fullName evidence="3">Thioredoxin peroxidase</fullName>
    </alternativeName>
</protein>
<evidence type="ECO:0000256" key="2">
    <source>
        <dbReference type="ARBA" id="ARBA00023002"/>
    </source>
</evidence>
<dbReference type="InterPro" id="IPR000866">
    <property type="entry name" value="AhpC/TSA"/>
</dbReference>
<evidence type="ECO:0000256" key="9">
    <source>
        <dbReference type="ARBA" id="ARBA00068979"/>
    </source>
</evidence>
<dbReference type="Pfam" id="PF00578">
    <property type="entry name" value="AhpC-TSA"/>
    <property type="match status" value="1"/>
</dbReference>
<name>A0A0K1JIR7_9MICO</name>
<evidence type="ECO:0000256" key="3">
    <source>
        <dbReference type="ARBA" id="ARBA00032824"/>
    </source>
</evidence>
<dbReference type="PIRSF" id="PIRSF000239">
    <property type="entry name" value="AHPC"/>
    <property type="match status" value="1"/>
</dbReference>
<evidence type="ECO:0000256" key="7">
    <source>
        <dbReference type="ARBA" id="ARBA00065226"/>
    </source>
</evidence>
<dbReference type="EC" id="1.11.1.29" evidence="8"/>
<evidence type="ECO:0000313" key="14">
    <source>
        <dbReference type="EMBL" id="AKU16619.1"/>
    </source>
</evidence>
<dbReference type="PANTHER" id="PTHR10681:SF128">
    <property type="entry name" value="THIOREDOXIN-DEPENDENT PEROXIDE REDUCTASE, MITOCHONDRIAL"/>
    <property type="match status" value="1"/>
</dbReference>
<dbReference type="InterPro" id="IPR024706">
    <property type="entry name" value="Peroxiredoxin_AhpC-typ"/>
</dbReference>
<dbReference type="GO" id="GO:0006979">
    <property type="term" value="P:response to oxidative stress"/>
    <property type="evidence" value="ECO:0007669"/>
    <property type="project" value="TreeGrafter"/>
</dbReference>
<evidence type="ECO:0000256" key="8">
    <source>
        <dbReference type="ARBA" id="ARBA00067009"/>
    </source>
</evidence>
<dbReference type="RefSeq" id="WP_052592120.1">
    <property type="nucleotide sequence ID" value="NZ_CP011112.1"/>
</dbReference>
<dbReference type="SUPFAM" id="SSF52833">
    <property type="entry name" value="Thioredoxin-like"/>
    <property type="match status" value="1"/>
</dbReference>
<dbReference type="OrthoDB" id="9812811at2"/>
<dbReference type="GO" id="GO:0005829">
    <property type="term" value="C:cytosol"/>
    <property type="evidence" value="ECO:0007669"/>
    <property type="project" value="TreeGrafter"/>
</dbReference>
<dbReference type="AlphaFoldDB" id="A0A0K1JIR7"/>
<dbReference type="InterPro" id="IPR050217">
    <property type="entry name" value="Peroxiredoxin"/>
</dbReference>
<proteinExistence type="inferred from homology"/>
<dbReference type="PATRIC" id="fig|571913.6.peg.2717"/>